<comment type="similarity">
    <text evidence="1">Belongs to the ABC transporter superfamily.</text>
</comment>
<dbReference type="InterPro" id="IPR050319">
    <property type="entry name" value="ABC_transp_ATP-bind"/>
</dbReference>
<keyword evidence="2" id="KW-0813">Transport</keyword>
<dbReference type="Gene3D" id="3.40.50.300">
    <property type="entry name" value="P-loop containing nucleotide triphosphate hydrolases"/>
    <property type="match status" value="1"/>
</dbReference>
<keyword evidence="4 6" id="KW-0067">ATP-binding</keyword>
<reference evidence="6" key="1">
    <citation type="submission" date="2021-03" db="EMBL/GenBank/DDBJ databases">
        <title>Antimicrobial resistance genes in bacteria isolated from Japanese honey, and their potential for conferring macrolide and lincosamide resistance in the American foulbrood pathogen Paenibacillus larvae.</title>
        <authorList>
            <person name="Okamoto M."/>
            <person name="Kumagai M."/>
            <person name="Kanamori H."/>
            <person name="Takamatsu D."/>
        </authorList>
    </citation>
    <scope>NUCLEOTIDE SEQUENCE</scope>
    <source>
        <strain evidence="6">J40TS1</strain>
    </source>
</reference>
<dbReference type="InterPro" id="IPR027417">
    <property type="entry name" value="P-loop_NTPase"/>
</dbReference>
<evidence type="ECO:0000256" key="2">
    <source>
        <dbReference type="ARBA" id="ARBA00022448"/>
    </source>
</evidence>
<dbReference type="PROSITE" id="PS50893">
    <property type="entry name" value="ABC_TRANSPORTER_2"/>
    <property type="match status" value="1"/>
</dbReference>
<evidence type="ECO:0000259" key="5">
    <source>
        <dbReference type="PROSITE" id="PS50893"/>
    </source>
</evidence>
<dbReference type="RefSeq" id="WP_213520702.1">
    <property type="nucleotide sequence ID" value="NZ_BOSE01000020.1"/>
</dbReference>
<keyword evidence="3" id="KW-0547">Nucleotide-binding</keyword>
<keyword evidence="7" id="KW-1185">Reference proteome</keyword>
<dbReference type="EMBL" id="BOSE01000020">
    <property type="protein sequence ID" value="GIP19706.1"/>
    <property type="molecule type" value="Genomic_DNA"/>
</dbReference>
<organism evidence="6 7">
    <name type="scientific">Paenibacillus montaniterrae</name>
    <dbReference type="NCBI Taxonomy" id="429341"/>
    <lineage>
        <taxon>Bacteria</taxon>
        <taxon>Bacillati</taxon>
        <taxon>Bacillota</taxon>
        <taxon>Bacilli</taxon>
        <taxon>Bacillales</taxon>
        <taxon>Paenibacillaceae</taxon>
        <taxon>Paenibacillus</taxon>
    </lineage>
</organism>
<dbReference type="GO" id="GO:0016887">
    <property type="term" value="F:ATP hydrolysis activity"/>
    <property type="evidence" value="ECO:0007669"/>
    <property type="project" value="InterPro"/>
</dbReference>
<dbReference type="GO" id="GO:0005524">
    <property type="term" value="F:ATP binding"/>
    <property type="evidence" value="ECO:0007669"/>
    <property type="project" value="UniProtKB-KW"/>
</dbReference>
<evidence type="ECO:0000313" key="6">
    <source>
        <dbReference type="EMBL" id="GIP19706.1"/>
    </source>
</evidence>
<dbReference type="PANTHER" id="PTHR43776:SF7">
    <property type="entry name" value="D,D-DIPEPTIDE TRANSPORT ATP-BINDING PROTEIN DDPF-RELATED"/>
    <property type="match status" value="1"/>
</dbReference>
<proteinExistence type="inferred from homology"/>
<accession>A0A919YYW9</accession>
<evidence type="ECO:0000256" key="3">
    <source>
        <dbReference type="ARBA" id="ARBA00022741"/>
    </source>
</evidence>
<dbReference type="SMART" id="SM00382">
    <property type="entry name" value="AAA"/>
    <property type="match status" value="1"/>
</dbReference>
<evidence type="ECO:0000256" key="4">
    <source>
        <dbReference type="ARBA" id="ARBA00022840"/>
    </source>
</evidence>
<sequence>MITVEHLKKSYKTTGTMFGSAKQHVLTDVSFHLRHGECLGIVGESGSGKSTLSRILLGLERYDGGTILIDGMPHNKWVKQNKGKMSVVFQDYRTSVNPNWTIEQIISEPLNMLCQSEGGRKQHAAIIAELMERIQLPRGYLHKHPHELSGGQLQRICIARALTTRPRYLILDEAISSLDVSVQSQILTLLKELQAEYSLTYLFIAHDLQAVTYLCDHLAFLRGGVIIEELDCNHIHSAQNEYVQQLVGSVLPFQSAFGGRSTERELT</sequence>
<dbReference type="PROSITE" id="PS00211">
    <property type="entry name" value="ABC_TRANSPORTER_1"/>
    <property type="match status" value="1"/>
</dbReference>
<evidence type="ECO:0000256" key="1">
    <source>
        <dbReference type="ARBA" id="ARBA00005417"/>
    </source>
</evidence>
<dbReference type="InterPro" id="IPR003439">
    <property type="entry name" value="ABC_transporter-like_ATP-bd"/>
</dbReference>
<comment type="caution">
    <text evidence="6">The sequence shown here is derived from an EMBL/GenBank/DDBJ whole genome shotgun (WGS) entry which is preliminary data.</text>
</comment>
<dbReference type="CDD" id="cd03257">
    <property type="entry name" value="ABC_NikE_OppD_transporters"/>
    <property type="match status" value="1"/>
</dbReference>
<dbReference type="PANTHER" id="PTHR43776">
    <property type="entry name" value="TRANSPORT ATP-BINDING PROTEIN"/>
    <property type="match status" value="1"/>
</dbReference>
<dbReference type="Proteomes" id="UP000683139">
    <property type="component" value="Unassembled WGS sequence"/>
</dbReference>
<dbReference type="AlphaFoldDB" id="A0A919YYW9"/>
<gene>
    <name evidence="6" type="ORF">J40TS1_53480</name>
</gene>
<dbReference type="InterPro" id="IPR003593">
    <property type="entry name" value="AAA+_ATPase"/>
</dbReference>
<dbReference type="SUPFAM" id="SSF52540">
    <property type="entry name" value="P-loop containing nucleoside triphosphate hydrolases"/>
    <property type="match status" value="1"/>
</dbReference>
<feature type="domain" description="ABC transporter" evidence="5">
    <location>
        <begin position="2"/>
        <end position="248"/>
    </location>
</feature>
<dbReference type="GO" id="GO:0055085">
    <property type="term" value="P:transmembrane transport"/>
    <property type="evidence" value="ECO:0007669"/>
    <property type="project" value="UniProtKB-ARBA"/>
</dbReference>
<name>A0A919YYW9_9BACL</name>
<dbReference type="InterPro" id="IPR017871">
    <property type="entry name" value="ABC_transporter-like_CS"/>
</dbReference>
<evidence type="ECO:0000313" key="7">
    <source>
        <dbReference type="Proteomes" id="UP000683139"/>
    </source>
</evidence>
<dbReference type="Pfam" id="PF00005">
    <property type="entry name" value="ABC_tran"/>
    <property type="match status" value="1"/>
</dbReference>
<protein>
    <submittedName>
        <fullName evidence="6">ABC transporter ATP-binding protein</fullName>
    </submittedName>
</protein>